<gene>
    <name evidence="2" type="ORF">C3F09_01465</name>
</gene>
<feature type="chain" id="PRO_5032705043" description="Outer membrane lipoprotein carrier protein LolA" evidence="1">
    <location>
        <begin position="21"/>
        <end position="202"/>
    </location>
</feature>
<reference evidence="2 3" key="1">
    <citation type="journal article" date="2018" name="ISME J.">
        <title>A methanotrophic archaeon couples anaerobic oxidation of methane to Fe(III) reduction.</title>
        <authorList>
            <person name="Cai C."/>
            <person name="Leu A.O."/>
            <person name="Xie G.J."/>
            <person name="Guo J."/>
            <person name="Feng Y."/>
            <person name="Zhao J.X."/>
            <person name="Tyson G.W."/>
            <person name="Yuan Z."/>
            <person name="Hu S."/>
        </authorList>
    </citation>
    <scope>NUCLEOTIDE SEQUENCE [LARGE SCALE GENOMIC DNA]</scope>
    <source>
        <strain evidence="2">FeB_12</strain>
    </source>
</reference>
<protein>
    <recommendedName>
        <fullName evidence="4">Outer membrane lipoprotein carrier protein LolA</fullName>
    </recommendedName>
</protein>
<feature type="signal peptide" evidence="1">
    <location>
        <begin position="1"/>
        <end position="20"/>
    </location>
</feature>
<dbReference type="PANTHER" id="PTHR35869:SF1">
    <property type="entry name" value="OUTER-MEMBRANE LIPOPROTEIN CARRIER PROTEIN"/>
    <property type="match status" value="1"/>
</dbReference>
<evidence type="ECO:0000313" key="2">
    <source>
        <dbReference type="EMBL" id="PWB75956.1"/>
    </source>
</evidence>
<evidence type="ECO:0008006" key="4">
    <source>
        <dbReference type="Google" id="ProtNLM"/>
    </source>
</evidence>
<dbReference type="CDD" id="cd16325">
    <property type="entry name" value="LolA"/>
    <property type="match status" value="1"/>
</dbReference>
<evidence type="ECO:0000313" key="3">
    <source>
        <dbReference type="Proteomes" id="UP000250918"/>
    </source>
</evidence>
<evidence type="ECO:0000256" key="1">
    <source>
        <dbReference type="SAM" id="SignalP"/>
    </source>
</evidence>
<dbReference type="InterPro" id="IPR029046">
    <property type="entry name" value="LolA/LolB/LppX"/>
</dbReference>
<dbReference type="EMBL" id="PQAP01000006">
    <property type="protein sequence ID" value="PWB75956.1"/>
    <property type="molecule type" value="Genomic_DNA"/>
</dbReference>
<accession>A0A855XC77</accession>
<dbReference type="SUPFAM" id="SSF89392">
    <property type="entry name" value="Prokaryotic lipoproteins and lipoprotein localization factors"/>
    <property type="match status" value="1"/>
</dbReference>
<dbReference type="PANTHER" id="PTHR35869">
    <property type="entry name" value="OUTER-MEMBRANE LIPOPROTEIN CARRIER PROTEIN"/>
    <property type="match status" value="1"/>
</dbReference>
<sequence>MSLILKLIIPVALICSNSIAADRFDAIKKKLADADCSSFKFVSILSSSVFDTKDSSRGTAQIAHDGRYRISLGADIYVCDGKSTYSYSPSTNQLVIQRLDSGSAVNKEISFLTRLDEYYTTQPVKPNQQYKLTRRAGLTAGNIPDSMLIVLDAGRQHIERIDYVDVNDEPVSIVLTDQKLNIKCDDRTFEPAFPDSAETVKL</sequence>
<dbReference type="Proteomes" id="UP000250918">
    <property type="component" value="Unassembled WGS sequence"/>
</dbReference>
<keyword evidence="1" id="KW-0732">Signal</keyword>
<organism evidence="2 3">
    <name type="scientific">candidate division GN15 bacterium</name>
    <dbReference type="NCBI Taxonomy" id="2072418"/>
    <lineage>
        <taxon>Bacteria</taxon>
        <taxon>candidate division GN15</taxon>
    </lineage>
</organism>
<comment type="caution">
    <text evidence="2">The sequence shown here is derived from an EMBL/GenBank/DDBJ whole genome shotgun (WGS) entry which is preliminary data.</text>
</comment>
<name>A0A855XC77_9BACT</name>
<proteinExistence type="predicted"/>
<dbReference type="AlphaFoldDB" id="A0A855XC77"/>
<dbReference type="InterPro" id="IPR004564">
    <property type="entry name" value="OM_lipoprot_carrier_LolA-like"/>
</dbReference>
<dbReference type="Gene3D" id="2.50.20.10">
    <property type="entry name" value="Lipoprotein localisation LolA/LolB/LppX"/>
    <property type="match status" value="1"/>
</dbReference>